<proteinExistence type="predicted"/>
<protein>
    <submittedName>
        <fullName evidence="2">Uncharacterized protein</fullName>
    </submittedName>
</protein>
<dbReference type="RefSeq" id="WP_160610045.1">
    <property type="nucleotide sequence ID" value="NZ_WTZA01000001.1"/>
</dbReference>
<dbReference type="AlphaFoldDB" id="A0A6I4TAY3"/>
<keyword evidence="3" id="KW-1185">Reference proteome</keyword>
<keyword evidence="1" id="KW-1133">Transmembrane helix</keyword>
<dbReference type="Gene3D" id="1.10.150.20">
    <property type="entry name" value="5' to 3' exonuclease, C-terminal subdomain"/>
    <property type="match status" value="1"/>
</dbReference>
<dbReference type="OrthoDB" id="9807941at2"/>
<accession>A0A6I4TAY3</accession>
<dbReference type="EMBL" id="WTZA01000001">
    <property type="protein sequence ID" value="MXO74273.1"/>
    <property type="molecule type" value="Genomic_DNA"/>
</dbReference>
<name>A0A6I4TAY3_9SPHN</name>
<keyword evidence="1" id="KW-0812">Transmembrane</keyword>
<reference evidence="2 3" key="1">
    <citation type="submission" date="2019-12" db="EMBL/GenBank/DDBJ databases">
        <title>Genomic-based taxomic classification of the family Erythrobacteraceae.</title>
        <authorList>
            <person name="Xu L."/>
        </authorList>
    </citation>
    <scope>NUCLEOTIDE SEQUENCE [LARGE SCALE GENOMIC DNA]</scope>
    <source>
        <strain evidence="2 3">100921-2</strain>
    </source>
</reference>
<dbReference type="Proteomes" id="UP000439522">
    <property type="component" value="Unassembled WGS sequence"/>
</dbReference>
<evidence type="ECO:0000313" key="3">
    <source>
        <dbReference type="Proteomes" id="UP000439522"/>
    </source>
</evidence>
<gene>
    <name evidence="2" type="ORF">GRI40_03425</name>
</gene>
<organism evidence="2 3">
    <name type="scientific">Tsuneonella aeria</name>
    <dbReference type="NCBI Taxonomy" id="1837929"/>
    <lineage>
        <taxon>Bacteria</taxon>
        <taxon>Pseudomonadati</taxon>
        <taxon>Pseudomonadota</taxon>
        <taxon>Alphaproteobacteria</taxon>
        <taxon>Sphingomonadales</taxon>
        <taxon>Erythrobacteraceae</taxon>
        <taxon>Tsuneonella</taxon>
    </lineage>
</organism>
<sequence length="194" mass="20259">MNTFAAENWLLLAIAGAVLLILLWWIIAASRRTRVTIDRRDTLDEGAAPAARNQALIDAPPAATGTFVNAPLPPDVPEAIGGAGAAVAAAAAMADVRAGEIAEEDAAESDRPGVGDSDDLTRIKGLGPKLAGTLNALGITRFDQIAGWSDADIDRIDAQLGRFQGRIRRDDWTGQARLLASGDEAAFATRFGAS</sequence>
<feature type="transmembrane region" description="Helical" evidence="1">
    <location>
        <begin position="6"/>
        <end position="27"/>
    </location>
</feature>
<evidence type="ECO:0000313" key="2">
    <source>
        <dbReference type="EMBL" id="MXO74273.1"/>
    </source>
</evidence>
<evidence type="ECO:0000256" key="1">
    <source>
        <dbReference type="SAM" id="Phobius"/>
    </source>
</evidence>
<comment type="caution">
    <text evidence="2">The sequence shown here is derived from an EMBL/GenBank/DDBJ whole genome shotgun (WGS) entry which is preliminary data.</text>
</comment>
<keyword evidence="1" id="KW-0472">Membrane</keyword>